<dbReference type="EMBL" id="JBHRTS010000004">
    <property type="protein sequence ID" value="MFC3194282.1"/>
    <property type="molecule type" value="Genomic_DNA"/>
</dbReference>
<dbReference type="Proteomes" id="UP001595533">
    <property type="component" value="Unassembled WGS sequence"/>
</dbReference>
<organism evidence="1 2">
    <name type="scientific">Marinicella sediminis</name>
    <dbReference type="NCBI Taxonomy" id="1792834"/>
    <lineage>
        <taxon>Bacteria</taxon>
        <taxon>Pseudomonadati</taxon>
        <taxon>Pseudomonadota</taxon>
        <taxon>Gammaproteobacteria</taxon>
        <taxon>Lysobacterales</taxon>
        <taxon>Marinicellaceae</taxon>
        <taxon>Marinicella</taxon>
    </lineage>
</organism>
<dbReference type="RefSeq" id="WP_077410958.1">
    <property type="nucleotide sequence ID" value="NZ_JBHRTS010000004.1"/>
</dbReference>
<proteinExistence type="predicted"/>
<sequence>MIKDLIVISILISGGYFGYQKFKAIQAEEAVAEANQPAVQGYSREQQIQQHIDAFENMKVKTQDASSVYDQLEQKNQKPDRFADQDPVFCKKAEREMENLNTTLDFNDKRAVNRYYDKKQKIQQRINKYCGCAIPGC</sequence>
<keyword evidence="2" id="KW-1185">Reference proteome</keyword>
<gene>
    <name evidence="1" type="ORF">ACFODZ_08530</name>
</gene>
<accession>A0ABV7JAS5</accession>
<comment type="caution">
    <text evidence="1">The sequence shown here is derived from an EMBL/GenBank/DDBJ whole genome shotgun (WGS) entry which is preliminary data.</text>
</comment>
<reference evidence="2" key="1">
    <citation type="journal article" date="2019" name="Int. J. Syst. Evol. Microbiol.">
        <title>The Global Catalogue of Microorganisms (GCM) 10K type strain sequencing project: providing services to taxonomists for standard genome sequencing and annotation.</title>
        <authorList>
            <consortium name="The Broad Institute Genomics Platform"/>
            <consortium name="The Broad Institute Genome Sequencing Center for Infectious Disease"/>
            <person name="Wu L."/>
            <person name="Ma J."/>
        </authorList>
    </citation>
    <scope>NUCLEOTIDE SEQUENCE [LARGE SCALE GENOMIC DNA]</scope>
    <source>
        <strain evidence="2">KCTC 42953</strain>
    </source>
</reference>
<evidence type="ECO:0000313" key="1">
    <source>
        <dbReference type="EMBL" id="MFC3194282.1"/>
    </source>
</evidence>
<protein>
    <submittedName>
        <fullName evidence="1">Uncharacterized protein</fullName>
    </submittedName>
</protein>
<name>A0ABV7JAS5_9GAMM</name>
<evidence type="ECO:0000313" key="2">
    <source>
        <dbReference type="Proteomes" id="UP001595533"/>
    </source>
</evidence>